<dbReference type="EMBL" id="AYLO01000015">
    <property type="protein sequence ID" value="ESS73590.1"/>
    <property type="molecule type" value="Genomic_DNA"/>
</dbReference>
<keyword evidence="2" id="KW-1133">Transmembrane helix</keyword>
<accession>V5BJW8</accession>
<evidence type="ECO:0000313" key="3">
    <source>
        <dbReference type="EMBL" id="ESS73590.1"/>
    </source>
</evidence>
<organism evidence="3 4">
    <name type="scientific">Methyloglobulus morosus KoM1</name>
    <dbReference type="NCBI Taxonomy" id="1116472"/>
    <lineage>
        <taxon>Bacteria</taxon>
        <taxon>Pseudomonadati</taxon>
        <taxon>Pseudomonadota</taxon>
        <taxon>Gammaproteobacteria</taxon>
        <taxon>Methylococcales</taxon>
        <taxon>Methylococcaceae</taxon>
        <taxon>Methyloglobulus</taxon>
    </lineage>
</organism>
<gene>
    <name evidence="3" type="ORF">MGMO_15c00110</name>
</gene>
<evidence type="ECO:0000256" key="2">
    <source>
        <dbReference type="SAM" id="Phobius"/>
    </source>
</evidence>
<evidence type="ECO:0000313" key="4">
    <source>
        <dbReference type="Proteomes" id="UP000017842"/>
    </source>
</evidence>
<protein>
    <submittedName>
        <fullName evidence="3">Uncharacterized protein</fullName>
    </submittedName>
</protein>
<keyword evidence="4" id="KW-1185">Reference proteome</keyword>
<evidence type="ECO:0000256" key="1">
    <source>
        <dbReference type="SAM" id="MobiDB-lite"/>
    </source>
</evidence>
<name>V5BJW8_9GAMM</name>
<sequence length="71" mass="8188">MTIDTFFEFINTYPACYFVLGLMVGYFLHGLVINGFSSKTRSKRPSRYESKKTDSTIKRSNVVTESSEPFF</sequence>
<keyword evidence="2" id="KW-0812">Transmembrane</keyword>
<dbReference type="STRING" id="1116472.MGMO_15c00110"/>
<feature type="compositionally biased region" description="Polar residues" evidence="1">
    <location>
        <begin position="58"/>
        <end position="71"/>
    </location>
</feature>
<dbReference type="AlphaFoldDB" id="V5BJW8"/>
<comment type="caution">
    <text evidence="3">The sequence shown here is derived from an EMBL/GenBank/DDBJ whole genome shotgun (WGS) entry which is preliminary data.</text>
</comment>
<reference evidence="3 4" key="1">
    <citation type="journal article" date="2013" name="Genome Announc.">
        <title>Draft Genome Sequence of the Methanotrophic Gammaproteobacterium Methyloglobulus morosus DSM 22980 Strain KoM1.</title>
        <authorList>
            <person name="Poehlein A."/>
            <person name="Deutzmann J.S."/>
            <person name="Daniel R."/>
            <person name="Simeonova D.D."/>
        </authorList>
    </citation>
    <scope>NUCLEOTIDE SEQUENCE [LARGE SCALE GENOMIC DNA]</scope>
    <source>
        <strain evidence="3 4">KoM1</strain>
    </source>
</reference>
<dbReference type="Proteomes" id="UP000017842">
    <property type="component" value="Unassembled WGS sequence"/>
</dbReference>
<feature type="transmembrane region" description="Helical" evidence="2">
    <location>
        <begin position="12"/>
        <end position="37"/>
    </location>
</feature>
<keyword evidence="2" id="KW-0472">Membrane</keyword>
<proteinExistence type="predicted"/>
<feature type="region of interest" description="Disordered" evidence="1">
    <location>
        <begin position="38"/>
        <end position="71"/>
    </location>
</feature>
<feature type="compositionally biased region" description="Basic and acidic residues" evidence="1">
    <location>
        <begin position="46"/>
        <end position="57"/>
    </location>
</feature>